<dbReference type="PROSITE" id="PS00198">
    <property type="entry name" value="4FE4S_FER_1"/>
    <property type="match status" value="1"/>
</dbReference>
<evidence type="ECO:0000256" key="3">
    <source>
        <dbReference type="ARBA" id="ARBA00022982"/>
    </source>
</evidence>
<feature type="domain" description="4Fe-4S ferredoxin-type" evidence="7">
    <location>
        <begin position="54"/>
        <end position="85"/>
    </location>
</feature>
<dbReference type="InterPro" id="IPR012206">
    <property type="entry name" value="Fd_FixX"/>
</dbReference>
<evidence type="ECO:0000256" key="6">
    <source>
        <dbReference type="SAM" id="MobiDB-lite"/>
    </source>
</evidence>
<dbReference type="EMBL" id="JAVLVT010000005">
    <property type="protein sequence ID" value="MDS1270923.1"/>
    <property type="molecule type" value="Genomic_DNA"/>
</dbReference>
<gene>
    <name evidence="8" type="ORF">RIF23_11500</name>
</gene>
<keyword evidence="9" id="KW-1185">Reference proteome</keyword>
<proteinExistence type="predicted"/>
<evidence type="ECO:0000259" key="7">
    <source>
        <dbReference type="PROSITE" id="PS51379"/>
    </source>
</evidence>
<comment type="caution">
    <text evidence="8">The sequence shown here is derived from an EMBL/GenBank/DDBJ whole genome shotgun (WGS) entry which is preliminary data.</text>
</comment>
<reference evidence="9" key="1">
    <citation type="submission" date="2023-07" db="EMBL/GenBank/DDBJ databases">
        <title>Novel species in the genus Lipingzhangella isolated from Sambhar Salt Lake.</title>
        <authorList>
            <person name="Jiya N."/>
            <person name="Kajale S."/>
            <person name="Sharma A."/>
        </authorList>
    </citation>
    <scope>NUCLEOTIDE SEQUENCE [LARGE SCALE GENOMIC DNA]</scope>
    <source>
        <strain evidence="9">LS1_29</strain>
    </source>
</reference>
<evidence type="ECO:0000256" key="4">
    <source>
        <dbReference type="ARBA" id="ARBA00023004"/>
    </source>
</evidence>
<dbReference type="SUPFAM" id="SSF54862">
    <property type="entry name" value="4Fe-4S ferredoxins"/>
    <property type="match status" value="1"/>
</dbReference>
<evidence type="ECO:0000256" key="5">
    <source>
        <dbReference type="ARBA" id="ARBA00023014"/>
    </source>
</evidence>
<protein>
    <submittedName>
        <fullName evidence="8">4Fe-4S dicluster domain-containing protein</fullName>
    </submittedName>
</protein>
<feature type="domain" description="4Fe-4S ferredoxin-type" evidence="7">
    <location>
        <begin position="86"/>
        <end position="116"/>
    </location>
</feature>
<accession>A0ABU2H6J2</accession>
<keyword evidence="3" id="KW-0249">Electron transport</keyword>
<organism evidence="8 9">
    <name type="scientific">Lipingzhangella rawalii</name>
    <dbReference type="NCBI Taxonomy" id="2055835"/>
    <lineage>
        <taxon>Bacteria</taxon>
        <taxon>Bacillati</taxon>
        <taxon>Actinomycetota</taxon>
        <taxon>Actinomycetes</taxon>
        <taxon>Streptosporangiales</taxon>
        <taxon>Nocardiopsidaceae</taxon>
        <taxon>Lipingzhangella</taxon>
    </lineage>
</organism>
<keyword evidence="2" id="KW-0479">Metal-binding</keyword>
<feature type="region of interest" description="Disordered" evidence="6">
    <location>
        <begin position="1"/>
        <end position="38"/>
    </location>
</feature>
<keyword evidence="1" id="KW-0813">Transport</keyword>
<feature type="compositionally biased region" description="Pro residues" evidence="6">
    <location>
        <begin position="21"/>
        <end position="33"/>
    </location>
</feature>
<name>A0ABU2H6J2_9ACTN</name>
<evidence type="ECO:0000256" key="1">
    <source>
        <dbReference type="ARBA" id="ARBA00022448"/>
    </source>
</evidence>
<evidence type="ECO:0000313" key="8">
    <source>
        <dbReference type="EMBL" id="MDS1270923.1"/>
    </source>
</evidence>
<dbReference type="PANTHER" id="PTHR43082:SF3">
    <property type="entry name" value="FERREDOXIN-LIKE PROTEIN YDIT"/>
    <property type="match status" value="1"/>
</dbReference>
<dbReference type="Gene3D" id="3.30.70.20">
    <property type="match status" value="1"/>
</dbReference>
<dbReference type="RefSeq" id="WP_310912477.1">
    <property type="nucleotide sequence ID" value="NZ_JAVLVT010000005.1"/>
</dbReference>
<keyword evidence="4" id="KW-0408">Iron</keyword>
<evidence type="ECO:0000256" key="2">
    <source>
        <dbReference type="ARBA" id="ARBA00022723"/>
    </source>
</evidence>
<keyword evidence="5" id="KW-0411">Iron-sulfur</keyword>
<sequence length="127" mass="14067">MLRRLGRRGHPEPQDQSTRPTVPPPRTGPPLPEWPDVSHTERMASVEFRVDDEPHIVVDTDVCRNCVTRECMRACPADLFVPTADGGVAFYHDQCFECGVCAVVCPCPGAISWSYPQGGYGVVLRWG</sequence>
<dbReference type="InterPro" id="IPR017896">
    <property type="entry name" value="4Fe4S_Fe-S-bd"/>
</dbReference>
<evidence type="ECO:0000313" key="9">
    <source>
        <dbReference type="Proteomes" id="UP001250214"/>
    </source>
</evidence>
<dbReference type="PANTHER" id="PTHR43082">
    <property type="entry name" value="FERREDOXIN-LIKE"/>
    <property type="match status" value="1"/>
</dbReference>
<dbReference type="Proteomes" id="UP001250214">
    <property type="component" value="Unassembled WGS sequence"/>
</dbReference>
<dbReference type="InterPro" id="IPR017900">
    <property type="entry name" value="4Fe4S_Fe_S_CS"/>
</dbReference>
<dbReference type="PROSITE" id="PS51379">
    <property type="entry name" value="4FE4S_FER_2"/>
    <property type="match status" value="2"/>
</dbReference>